<protein>
    <submittedName>
        <fullName evidence="4">Uncharacterized protein LOC104608867</fullName>
    </submittedName>
</protein>
<gene>
    <name evidence="4" type="primary">LOC104608867</name>
</gene>
<feature type="compositionally biased region" description="Basic and acidic residues" evidence="1">
    <location>
        <begin position="17"/>
        <end position="26"/>
    </location>
</feature>
<feature type="compositionally biased region" description="Polar residues" evidence="1">
    <location>
        <begin position="84"/>
        <end position="114"/>
    </location>
</feature>
<feature type="region of interest" description="Disordered" evidence="1">
    <location>
        <begin position="737"/>
        <end position="797"/>
    </location>
</feature>
<dbReference type="GeneID" id="104608867"/>
<feature type="compositionally biased region" description="Polar residues" evidence="1">
    <location>
        <begin position="122"/>
        <end position="147"/>
    </location>
</feature>
<dbReference type="PANTHER" id="PTHR33923:SF2">
    <property type="entry name" value="CALMODULIN-BINDING PROTEIN-RELATED"/>
    <property type="match status" value="1"/>
</dbReference>
<organism evidence="3 4">
    <name type="scientific">Nelumbo nucifera</name>
    <name type="common">Sacred lotus</name>
    <dbReference type="NCBI Taxonomy" id="4432"/>
    <lineage>
        <taxon>Eukaryota</taxon>
        <taxon>Viridiplantae</taxon>
        <taxon>Streptophyta</taxon>
        <taxon>Embryophyta</taxon>
        <taxon>Tracheophyta</taxon>
        <taxon>Spermatophyta</taxon>
        <taxon>Magnoliopsida</taxon>
        <taxon>Proteales</taxon>
        <taxon>Nelumbonaceae</taxon>
        <taxon>Nelumbo</taxon>
    </lineage>
</organism>
<dbReference type="Pfam" id="PF07839">
    <property type="entry name" value="CaM_binding"/>
    <property type="match status" value="1"/>
</dbReference>
<dbReference type="STRING" id="4432.A0A1U8BAW5"/>
<feature type="domain" description="Calmodulin-binding" evidence="2">
    <location>
        <begin position="796"/>
        <end position="913"/>
    </location>
</feature>
<feature type="region of interest" description="Disordered" evidence="1">
    <location>
        <begin position="368"/>
        <end position="389"/>
    </location>
</feature>
<dbReference type="RefSeq" id="XP_010273286.1">
    <property type="nucleotide sequence ID" value="XM_010274984.2"/>
</dbReference>
<evidence type="ECO:0000256" key="1">
    <source>
        <dbReference type="SAM" id="MobiDB-lite"/>
    </source>
</evidence>
<accession>A0A1U8BAW5</accession>
<dbReference type="FunCoup" id="A0A1U8BAW5">
    <property type="interactions" value="300"/>
</dbReference>
<feature type="compositionally biased region" description="Basic and acidic residues" evidence="1">
    <location>
        <begin position="37"/>
        <end position="48"/>
    </location>
</feature>
<proteinExistence type="predicted"/>
<evidence type="ECO:0000259" key="2">
    <source>
        <dbReference type="SMART" id="SM01054"/>
    </source>
</evidence>
<feature type="region of interest" description="Disordered" evidence="1">
    <location>
        <begin position="1"/>
        <end position="182"/>
    </location>
</feature>
<feature type="compositionally biased region" description="Polar residues" evidence="1">
    <location>
        <begin position="158"/>
        <end position="176"/>
    </location>
</feature>
<dbReference type="KEGG" id="nnu:104608867"/>
<reference evidence="4" key="1">
    <citation type="submission" date="2025-08" db="UniProtKB">
        <authorList>
            <consortium name="RefSeq"/>
        </authorList>
    </citation>
    <scope>IDENTIFICATION</scope>
</reference>
<keyword evidence="3" id="KW-1185">Reference proteome</keyword>
<evidence type="ECO:0000313" key="3">
    <source>
        <dbReference type="Proteomes" id="UP000189703"/>
    </source>
</evidence>
<evidence type="ECO:0000313" key="4">
    <source>
        <dbReference type="RefSeq" id="XP_010273286.1"/>
    </source>
</evidence>
<dbReference type="GO" id="GO:0005516">
    <property type="term" value="F:calmodulin binding"/>
    <property type="evidence" value="ECO:0007669"/>
    <property type="project" value="InterPro"/>
</dbReference>
<dbReference type="SMART" id="SM01054">
    <property type="entry name" value="CaM_binding"/>
    <property type="match status" value="1"/>
</dbReference>
<dbReference type="InterPro" id="IPR012417">
    <property type="entry name" value="CaM-bd_dom_pln"/>
</dbReference>
<dbReference type="AlphaFoldDB" id="A0A1U8BAW5"/>
<feature type="region of interest" description="Disordered" evidence="1">
    <location>
        <begin position="506"/>
        <end position="560"/>
    </location>
</feature>
<dbReference type="InParanoid" id="A0A1U8BAW5"/>
<dbReference type="PANTHER" id="PTHR33923">
    <property type="entry name" value="CALMODULIN-BINDING PROTEIN-RELATED"/>
    <property type="match status" value="1"/>
</dbReference>
<feature type="region of interest" description="Disordered" evidence="1">
    <location>
        <begin position="265"/>
        <end position="296"/>
    </location>
</feature>
<dbReference type="Proteomes" id="UP000189703">
    <property type="component" value="Unplaced"/>
</dbReference>
<feature type="compositionally biased region" description="Basic residues" evidence="1">
    <location>
        <begin position="265"/>
        <end position="284"/>
    </location>
</feature>
<name>A0A1U8BAW5_NELNU</name>
<dbReference type="InterPro" id="IPR044681">
    <property type="entry name" value="PICBP-like"/>
</dbReference>
<feature type="compositionally biased region" description="Basic and acidic residues" evidence="1">
    <location>
        <begin position="376"/>
        <end position="389"/>
    </location>
</feature>
<sequence>MVQRKSPSKLGIQAASQKHDKPEKRSTAVKPATTQAHDMRNKGASELKKKIKKSRSFKRSDLESLGSSSSVTPAKLRIHKPVMETSSPGISPQNQSMIKVSSATPNYMKPTTSSDAKKEQRSQVSHCQTSPHSRISSGRNTSCSKHSASGHKPARALTKQSSLKPVRTLTKTSSFKMSRPSIKKSSRVALCPSLDVGRATCSSTLKDSKLPAFLILNPGGTEAQGTSVPRVCPYNYCSLNGHHHAPVPPLKRFLSMRRRLLKTQKSKRLRSLSPLRKKSSRGGKKGSDTGQLDYNRDPTIQDAMLASSEISPLMDESDTDFFVEIYAKPRDETAESIGRSILNGDEEAIIDFSLNPEDLDDVSMLSDRDEAEAENYDGKVDESFTDDSPHSEISFEVDLSHNGDVLMGEMDTPMASPGHDQFLETEVDDYQLPLVQSQTGMGYCCIETKLEFEIPAETELIECVSEVTDMDCGEVQAAIPHIDFHQEIPKVGELQEFCKENESYLNELGDSGSELNGGDQNLEGDASSDVSAEGSDGFEGLNREAGVEESTIVNGEKGEDTQPDIFISIMESATSEVSLVEPIGSCEEKNGEYESGDNFLKQYSLPKDGEPMCTTNVECEAVEEIDENSSEDAGNALDFETSESIDLEDVAKSSLPLDDAVVGADVQGVAGGKVEDANNLETVKEDCNENHQIQTEIDAYKLDVTTEDEKLLPLETQDHSSDDQSYMSDVLEEQKLSEKVQGVGGKFGITSSRDSEEDNDSKRNKHSSTEESEEDKVIQVRNGMELDETKTFPMENNNVSLEEDKLIINSESSFNQQLPKACRNLRGTVRRKRPTEDEEEPRKFNPRGPNFLPLEPDPEAEKVDLRHQMMDERKSAEEWMVDYALQQAVKKLAPSRSKRRVAVLVQAFEAVTPVPIQACS</sequence>
<dbReference type="OMA" id="HEEMSMG"/>
<feature type="region of interest" description="Disordered" evidence="1">
    <location>
        <begin position="825"/>
        <end position="862"/>
    </location>
</feature>
<dbReference type="OrthoDB" id="1304871at2759"/>
<dbReference type="eggNOG" id="ENOG502R96Y">
    <property type="taxonomic scope" value="Eukaryota"/>
</dbReference>